<dbReference type="STRING" id="476652.DEAC_c15250"/>
<dbReference type="SUPFAM" id="SSF75615">
    <property type="entry name" value="Siroheme synthase middle domains-like"/>
    <property type="match status" value="1"/>
</dbReference>
<dbReference type="EC" id="1.3.1.76" evidence="2"/>
<dbReference type="InterPro" id="IPR019478">
    <property type="entry name" value="Sirohaem_synthase_dimer_dom"/>
</dbReference>
<evidence type="ECO:0000259" key="8">
    <source>
        <dbReference type="Pfam" id="PF14824"/>
    </source>
</evidence>
<dbReference type="Pfam" id="PF13241">
    <property type="entry name" value="NAD_binding_7"/>
    <property type="match status" value="1"/>
</dbReference>
<keyword evidence="3" id="KW-0560">Oxidoreductase</keyword>
<comment type="pathway">
    <text evidence="1">Porphyrin-containing compound metabolism; siroheme biosynthesis; sirohydrochlorin from precorrin-2: step 1/1.</text>
</comment>
<name>A0A0J1FU73_9FIRM</name>
<dbReference type="Gene3D" id="3.40.50.720">
    <property type="entry name" value="NAD(P)-binding Rossmann-like Domain"/>
    <property type="match status" value="1"/>
</dbReference>
<dbReference type="NCBIfam" id="TIGR01470">
    <property type="entry name" value="cysG_Nterm"/>
    <property type="match status" value="1"/>
</dbReference>
<dbReference type="Gene3D" id="1.10.8.610">
    <property type="entry name" value="SirC, precorrin-2 dehydrogenase, C-terminal helical domain-like"/>
    <property type="match status" value="1"/>
</dbReference>
<evidence type="ECO:0000256" key="1">
    <source>
        <dbReference type="ARBA" id="ARBA00005010"/>
    </source>
</evidence>
<feature type="domain" description="Sirohaem synthase dimerisation" evidence="7">
    <location>
        <begin position="158"/>
        <end position="205"/>
    </location>
</feature>
<comment type="caution">
    <text evidence="9">The sequence shown here is derived from an EMBL/GenBank/DDBJ whole genome shotgun (WGS) entry which is preliminary data.</text>
</comment>
<dbReference type="PANTHER" id="PTHR35330:SF1">
    <property type="entry name" value="SIROHEME BIOSYNTHESIS PROTEIN MET8"/>
    <property type="match status" value="1"/>
</dbReference>
<dbReference type="Pfam" id="PF10414">
    <property type="entry name" value="CysG_dimeriser"/>
    <property type="match status" value="1"/>
</dbReference>
<evidence type="ECO:0000256" key="3">
    <source>
        <dbReference type="ARBA" id="ARBA00023002"/>
    </source>
</evidence>
<dbReference type="GO" id="GO:0019354">
    <property type="term" value="P:siroheme biosynthetic process"/>
    <property type="evidence" value="ECO:0007669"/>
    <property type="project" value="UniProtKB-UniPathway"/>
</dbReference>
<keyword evidence="4" id="KW-0520">NAD</keyword>
<evidence type="ECO:0000259" key="7">
    <source>
        <dbReference type="Pfam" id="PF10414"/>
    </source>
</evidence>
<reference evidence="9 10" key="1">
    <citation type="submission" date="2015-06" db="EMBL/GenBank/DDBJ databases">
        <title>Draft genome of the moderately acidophilic sulfate reducer Candidatus Desulfosporosinus acididurans strain M1.</title>
        <authorList>
            <person name="Poehlein A."/>
            <person name="Petzsch P."/>
            <person name="Johnson B.D."/>
            <person name="Schloemann M."/>
            <person name="Daniel R."/>
            <person name="Muehling M."/>
        </authorList>
    </citation>
    <scope>NUCLEOTIDE SEQUENCE [LARGE SCALE GENOMIC DNA]</scope>
    <source>
        <strain evidence="9 10">M1</strain>
    </source>
</reference>
<proteinExistence type="predicted"/>
<dbReference type="Pfam" id="PF14824">
    <property type="entry name" value="Sirohm_synth_M"/>
    <property type="match status" value="1"/>
</dbReference>
<comment type="catalytic activity">
    <reaction evidence="6">
        <text>precorrin-2 + NAD(+) = sirohydrochlorin + NADH + 2 H(+)</text>
        <dbReference type="Rhea" id="RHEA:15613"/>
        <dbReference type="ChEBI" id="CHEBI:15378"/>
        <dbReference type="ChEBI" id="CHEBI:57540"/>
        <dbReference type="ChEBI" id="CHEBI:57945"/>
        <dbReference type="ChEBI" id="CHEBI:58351"/>
        <dbReference type="ChEBI" id="CHEBI:58827"/>
        <dbReference type="EC" id="1.3.1.76"/>
    </reaction>
</comment>
<gene>
    <name evidence="9" type="primary">cysG</name>
    <name evidence="9" type="ORF">DEAC_c15250</name>
</gene>
<dbReference type="Proteomes" id="UP000036356">
    <property type="component" value="Unassembled WGS sequence"/>
</dbReference>
<evidence type="ECO:0000313" key="9">
    <source>
        <dbReference type="EMBL" id="KLU66857.1"/>
    </source>
</evidence>
<dbReference type="PANTHER" id="PTHR35330">
    <property type="entry name" value="SIROHEME BIOSYNTHESIS PROTEIN MET8"/>
    <property type="match status" value="1"/>
</dbReference>
<dbReference type="GO" id="GO:0004325">
    <property type="term" value="F:ferrochelatase activity"/>
    <property type="evidence" value="ECO:0007669"/>
    <property type="project" value="InterPro"/>
</dbReference>
<dbReference type="InterPro" id="IPR028281">
    <property type="entry name" value="Sirohaem_synthase_central"/>
</dbReference>
<organism evidence="9 10">
    <name type="scientific">Desulfosporosinus acididurans</name>
    <dbReference type="NCBI Taxonomy" id="476652"/>
    <lineage>
        <taxon>Bacteria</taxon>
        <taxon>Bacillati</taxon>
        <taxon>Bacillota</taxon>
        <taxon>Clostridia</taxon>
        <taxon>Eubacteriales</taxon>
        <taxon>Desulfitobacteriaceae</taxon>
        <taxon>Desulfosporosinus</taxon>
    </lineage>
</organism>
<evidence type="ECO:0000256" key="5">
    <source>
        <dbReference type="ARBA" id="ARBA00023244"/>
    </source>
</evidence>
<protein>
    <recommendedName>
        <fullName evidence="2">precorrin-2 dehydrogenase</fullName>
        <ecNumber evidence="2">1.3.1.76</ecNumber>
    </recommendedName>
</protein>
<dbReference type="RefSeq" id="WP_047809374.1">
    <property type="nucleotide sequence ID" value="NZ_LDZY01000004.1"/>
</dbReference>
<dbReference type="UniPathway" id="UPA00262">
    <property type="reaction ID" value="UER00222"/>
</dbReference>
<evidence type="ECO:0000256" key="4">
    <source>
        <dbReference type="ARBA" id="ARBA00023027"/>
    </source>
</evidence>
<dbReference type="EMBL" id="LDZY01000004">
    <property type="protein sequence ID" value="KLU66857.1"/>
    <property type="molecule type" value="Genomic_DNA"/>
</dbReference>
<feature type="domain" description="Siroheme synthase central" evidence="8">
    <location>
        <begin position="120"/>
        <end position="146"/>
    </location>
</feature>
<dbReference type="GO" id="GO:0043115">
    <property type="term" value="F:precorrin-2 dehydrogenase activity"/>
    <property type="evidence" value="ECO:0007669"/>
    <property type="project" value="UniProtKB-EC"/>
</dbReference>
<dbReference type="InterPro" id="IPR028161">
    <property type="entry name" value="Met8-like"/>
</dbReference>
<accession>A0A0J1FU73</accession>
<dbReference type="AlphaFoldDB" id="A0A0J1FU73"/>
<evidence type="ECO:0000313" key="10">
    <source>
        <dbReference type="Proteomes" id="UP000036356"/>
    </source>
</evidence>
<keyword evidence="5" id="KW-0627">Porphyrin biosynthesis</keyword>
<dbReference type="PATRIC" id="fig|476652.3.peg.1572"/>
<dbReference type="InterPro" id="IPR042518">
    <property type="entry name" value="SirC_C"/>
</dbReference>
<dbReference type="InterPro" id="IPR036291">
    <property type="entry name" value="NAD(P)-bd_dom_sf"/>
</dbReference>
<evidence type="ECO:0000256" key="2">
    <source>
        <dbReference type="ARBA" id="ARBA00012400"/>
    </source>
</evidence>
<evidence type="ECO:0000256" key="6">
    <source>
        <dbReference type="ARBA" id="ARBA00047561"/>
    </source>
</evidence>
<keyword evidence="10" id="KW-1185">Reference proteome</keyword>
<sequence>MPQYYPIFMDLKDQSVLVVGGGNVALRKVQTLLSHGAVVRIVSPKVLPELRTLVDDRTCYWLEKEYSPEDIGEACLVFSCTENEEVNQQVSLDAKTHYRPVNVVDDPEKCSFIVPSIMERGDLNIAVSTGGSSPIVARQIRQELEALYGSEMKEYLSLLKVWRTKVKTSLPPEKRSVFWDRITDGEVRKLIQEDRLSEAEGVIKQCFLSLLD</sequence>
<dbReference type="InterPro" id="IPR006367">
    <property type="entry name" value="Sirohaem_synthase_N"/>
</dbReference>
<dbReference type="SUPFAM" id="SSF51735">
    <property type="entry name" value="NAD(P)-binding Rossmann-fold domains"/>
    <property type="match status" value="1"/>
</dbReference>